<dbReference type="Proteomes" id="UP001528672">
    <property type="component" value="Unassembled WGS sequence"/>
</dbReference>
<accession>A0ABT5MCH3</accession>
<dbReference type="RefSeq" id="WP_273925889.1">
    <property type="nucleotide sequence ID" value="NZ_JAQSIO010000002.1"/>
</dbReference>
<keyword evidence="2" id="KW-1185">Reference proteome</keyword>
<gene>
    <name evidence="1" type="ORF">PSQ39_06455</name>
</gene>
<protein>
    <recommendedName>
        <fullName evidence="3">KfrA N-terminal DNA-binding domain-containing protein</fullName>
    </recommendedName>
</protein>
<name>A0ABT5MCH3_9BURK</name>
<evidence type="ECO:0008006" key="3">
    <source>
        <dbReference type="Google" id="ProtNLM"/>
    </source>
</evidence>
<sequence>MSAQFEFSSRPPMDAVDPVLIARQPTMTKALQLCQTLSGMDDKAFVGPGGVVKDAAQWSRIMGSGQHNFPQEQLNRFMDQAGNEAPLLWLVHSRGYDMTSLRKLETETERALRIEREESSRLREKLAYAESILQGRATR</sequence>
<proteinExistence type="predicted"/>
<dbReference type="EMBL" id="JAQSIO010000002">
    <property type="protein sequence ID" value="MDD0814267.1"/>
    <property type="molecule type" value="Genomic_DNA"/>
</dbReference>
<evidence type="ECO:0000313" key="2">
    <source>
        <dbReference type="Proteomes" id="UP001528672"/>
    </source>
</evidence>
<reference evidence="1 2" key="1">
    <citation type="submission" date="2023-02" db="EMBL/GenBank/DDBJ databases">
        <title>Bacterial whole genome sequence for Curvibacter sp. HBC28.</title>
        <authorList>
            <person name="Le V."/>
            <person name="Ko S.-R."/>
            <person name="Ahn C.-Y."/>
            <person name="Oh H.-M."/>
        </authorList>
    </citation>
    <scope>NUCLEOTIDE SEQUENCE [LARGE SCALE GENOMIC DNA]</scope>
    <source>
        <strain evidence="1 2">HBC28</strain>
    </source>
</reference>
<organism evidence="1 2">
    <name type="scientific">Curvibacter microcysteis</name>
    <dbReference type="NCBI Taxonomy" id="3026419"/>
    <lineage>
        <taxon>Bacteria</taxon>
        <taxon>Pseudomonadati</taxon>
        <taxon>Pseudomonadota</taxon>
        <taxon>Betaproteobacteria</taxon>
        <taxon>Burkholderiales</taxon>
        <taxon>Comamonadaceae</taxon>
        <taxon>Curvibacter</taxon>
    </lineage>
</organism>
<comment type="caution">
    <text evidence="1">The sequence shown here is derived from an EMBL/GenBank/DDBJ whole genome shotgun (WGS) entry which is preliminary data.</text>
</comment>
<evidence type="ECO:0000313" key="1">
    <source>
        <dbReference type="EMBL" id="MDD0814267.1"/>
    </source>
</evidence>